<organism evidence="7 8">
    <name type="scientific">Caenorhabditis japonica</name>
    <dbReference type="NCBI Taxonomy" id="281687"/>
    <lineage>
        <taxon>Eukaryota</taxon>
        <taxon>Metazoa</taxon>
        <taxon>Ecdysozoa</taxon>
        <taxon>Nematoda</taxon>
        <taxon>Chromadorea</taxon>
        <taxon>Rhabditida</taxon>
        <taxon>Rhabditina</taxon>
        <taxon>Rhabditomorpha</taxon>
        <taxon>Rhabditoidea</taxon>
        <taxon>Rhabditidae</taxon>
        <taxon>Peloderinae</taxon>
        <taxon>Caenorhabditis</taxon>
    </lineage>
</organism>
<evidence type="ECO:0000256" key="2">
    <source>
        <dbReference type="ARBA" id="ARBA00006803"/>
    </source>
</evidence>
<feature type="transmembrane region" description="Helical" evidence="6">
    <location>
        <begin position="21"/>
        <end position="43"/>
    </location>
</feature>
<dbReference type="Pfam" id="PF03125">
    <property type="entry name" value="Sre"/>
    <property type="match status" value="1"/>
</dbReference>
<evidence type="ECO:0000256" key="3">
    <source>
        <dbReference type="ARBA" id="ARBA00022692"/>
    </source>
</evidence>
<evidence type="ECO:0000256" key="1">
    <source>
        <dbReference type="ARBA" id="ARBA00004141"/>
    </source>
</evidence>
<comment type="similarity">
    <text evidence="2">Belongs to the nematode receptor-like protein sre family.</text>
</comment>
<evidence type="ECO:0000256" key="5">
    <source>
        <dbReference type="ARBA" id="ARBA00023136"/>
    </source>
</evidence>
<proteinExistence type="inferred from homology"/>
<reference evidence="8" key="1">
    <citation type="submission" date="2010-08" db="EMBL/GenBank/DDBJ databases">
        <authorList>
            <consortium name="Caenorhabditis japonica Sequencing Consortium"/>
            <person name="Wilson R.K."/>
        </authorList>
    </citation>
    <scope>NUCLEOTIDE SEQUENCE [LARGE SCALE GENOMIC DNA]</scope>
    <source>
        <strain evidence="8">DF5081</strain>
    </source>
</reference>
<reference evidence="7" key="2">
    <citation type="submission" date="2022-06" db="UniProtKB">
        <authorList>
            <consortium name="EnsemblMetazoa"/>
        </authorList>
    </citation>
    <scope>IDENTIFICATION</scope>
    <source>
        <strain evidence="7">DF5081</strain>
    </source>
</reference>
<sequence length="307" mass="35495">MGGFIVYCGSYFNSRFCFISLLLIYYASSSILAFRNITFSIYGRKYEELESVTDYLIHYSEKIYMVLSYYIPPMIIISTLERFVATVFARWYEKSRMWLVLAFALNVTSVLVYIEFANRHRLQATIPTRNVQLLFALLSTLSLFLLLFVNRIKSRNGRARSALSERYQVTENIKALRIMVPVSCLDTSVQIMFLATDIFLNIGQVLNLNNCYDDDWYLTKFLVFRMISFVMQYSIPPTVIFHFSSFLSCTSIRRGPVKRLTPVSPSSDSSPFSVVTIQNVFGMTVSGDDYGPQGQDTHFRNLYSQWS</sequence>
<feature type="transmembrane region" description="Helical" evidence="6">
    <location>
        <begin position="97"/>
        <end position="116"/>
    </location>
</feature>
<dbReference type="Proteomes" id="UP000005237">
    <property type="component" value="Unassembled WGS sequence"/>
</dbReference>
<dbReference type="AlphaFoldDB" id="A0A8R1E3A3"/>
<dbReference type="InterPro" id="IPR004151">
    <property type="entry name" value="7TM_GPCR_serpentine_rcpt_Sre"/>
</dbReference>
<keyword evidence="3 6" id="KW-0812">Transmembrane</keyword>
<dbReference type="PANTHER" id="PTHR47518:SF8">
    <property type="entry name" value="G PROTEIN-COUPLED RECEPTOR"/>
    <property type="match status" value="1"/>
</dbReference>
<protein>
    <submittedName>
        <fullName evidence="7">Uncharacterized protein</fullName>
    </submittedName>
</protein>
<keyword evidence="5 6" id="KW-0472">Membrane</keyword>
<evidence type="ECO:0000256" key="6">
    <source>
        <dbReference type="SAM" id="Phobius"/>
    </source>
</evidence>
<dbReference type="GO" id="GO:0007606">
    <property type="term" value="P:sensory perception of chemical stimulus"/>
    <property type="evidence" value="ECO:0007669"/>
    <property type="project" value="InterPro"/>
</dbReference>
<dbReference type="EnsemblMetazoa" id="CJA19153b.1">
    <property type="protein sequence ID" value="CJA19153b.1"/>
    <property type="gene ID" value="WBGene00138356"/>
</dbReference>
<dbReference type="GO" id="GO:0016020">
    <property type="term" value="C:membrane"/>
    <property type="evidence" value="ECO:0007669"/>
    <property type="project" value="UniProtKB-SubCell"/>
</dbReference>
<feature type="transmembrane region" description="Helical" evidence="6">
    <location>
        <begin position="63"/>
        <end position="85"/>
    </location>
</feature>
<keyword evidence="8" id="KW-1185">Reference proteome</keyword>
<dbReference type="PANTHER" id="PTHR47518">
    <property type="entry name" value="SERPENTINE RECEPTOR CLASS EPSILON-13-RELATED"/>
    <property type="match status" value="1"/>
</dbReference>
<name>A0A8R1E3A3_CAEJA</name>
<comment type="subcellular location">
    <subcellularLocation>
        <location evidence="1">Membrane</location>
        <topology evidence="1">Multi-pass membrane protein</topology>
    </subcellularLocation>
</comment>
<accession>A0A8R1E3A3</accession>
<evidence type="ECO:0000256" key="4">
    <source>
        <dbReference type="ARBA" id="ARBA00022989"/>
    </source>
</evidence>
<dbReference type="InterPro" id="IPR052854">
    <property type="entry name" value="Serpentine_rcpt_epsilon"/>
</dbReference>
<feature type="transmembrane region" description="Helical" evidence="6">
    <location>
        <begin position="131"/>
        <end position="150"/>
    </location>
</feature>
<evidence type="ECO:0000313" key="7">
    <source>
        <dbReference type="EnsemblMetazoa" id="CJA19153b.1"/>
    </source>
</evidence>
<evidence type="ECO:0000313" key="8">
    <source>
        <dbReference type="Proteomes" id="UP000005237"/>
    </source>
</evidence>
<keyword evidence="4 6" id="KW-1133">Transmembrane helix</keyword>